<name>A0A6M3ZC00_BACSU</name>
<accession>A0A6M3ZC00</accession>
<protein>
    <submittedName>
        <fullName evidence="1">Uncharacterized protein</fullName>
    </submittedName>
</protein>
<organism evidence="1">
    <name type="scientific">Bacillus subtilis (strain 168)</name>
    <dbReference type="NCBI Taxonomy" id="224308"/>
    <lineage>
        <taxon>Bacteria</taxon>
        <taxon>Bacillati</taxon>
        <taxon>Bacillota</taxon>
        <taxon>Bacilli</taxon>
        <taxon>Bacillales</taxon>
        <taxon>Bacillaceae</taxon>
        <taxon>Bacillus</taxon>
    </lineage>
</organism>
<gene>
    <name evidence="1" type="ORF">HIR78_11305</name>
</gene>
<dbReference type="AlphaFoldDB" id="A0A6M3ZC00"/>
<evidence type="ECO:0000313" key="1">
    <source>
        <dbReference type="EMBL" id="QJP88579.1"/>
    </source>
</evidence>
<dbReference type="EMBL" id="CP052842">
    <property type="protein sequence ID" value="QJP88579.1"/>
    <property type="molecule type" value="Genomic_DNA"/>
</dbReference>
<proteinExistence type="predicted"/>
<dbReference type="RefSeq" id="WP_169507065.1">
    <property type="nucleotide sequence ID" value="NZ_CP051860.2"/>
</dbReference>
<reference evidence="1" key="1">
    <citation type="submission" date="2020-04" db="EMBL/GenBank/DDBJ databases">
        <title>Phage recombination drives evolution of spore-forming Bacilli.</title>
        <authorList>
            <person name="Dragos A."/>
            <person name="Kovacs A.T."/>
        </authorList>
    </citation>
    <scope>NUCLEOTIDE SEQUENCE</scope>
    <source>
        <strain evidence="1">168</strain>
    </source>
</reference>
<sequence>MNPKNKKERVIESLSKLQSAKSIDDCQDYMLEMLWRIAEGTKYESDVSIAFDCLQQHRDRIAEGKGS</sequence>